<comment type="caution">
    <text evidence="1">The sequence shown here is derived from an EMBL/GenBank/DDBJ whole genome shotgun (WGS) entry which is preliminary data.</text>
</comment>
<reference evidence="1 2" key="1">
    <citation type="submission" date="2021-06" db="EMBL/GenBank/DDBJ databases">
        <title>Caerostris extrusa draft genome.</title>
        <authorList>
            <person name="Kono N."/>
            <person name="Arakawa K."/>
        </authorList>
    </citation>
    <scope>NUCLEOTIDE SEQUENCE [LARGE SCALE GENOMIC DNA]</scope>
</reference>
<evidence type="ECO:0000313" key="1">
    <source>
        <dbReference type="EMBL" id="GIY02698.1"/>
    </source>
</evidence>
<dbReference type="Proteomes" id="UP001054945">
    <property type="component" value="Unassembled WGS sequence"/>
</dbReference>
<keyword evidence="2" id="KW-1185">Reference proteome</keyword>
<protein>
    <submittedName>
        <fullName evidence="1">Uncharacterized protein</fullName>
    </submittedName>
</protein>
<gene>
    <name evidence="1" type="ORF">CEXT_553671</name>
</gene>
<evidence type="ECO:0000313" key="2">
    <source>
        <dbReference type="Proteomes" id="UP001054945"/>
    </source>
</evidence>
<proteinExistence type="predicted"/>
<name>A0AAV4PZ57_CAEEX</name>
<dbReference type="AlphaFoldDB" id="A0AAV4PZ57"/>
<organism evidence="1 2">
    <name type="scientific">Caerostris extrusa</name>
    <name type="common">Bark spider</name>
    <name type="synonym">Caerostris bankana</name>
    <dbReference type="NCBI Taxonomy" id="172846"/>
    <lineage>
        <taxon>Eukaryota</taxon>
        <taxon>Metazoa</taxon>
        <taxon>Ecdysozoa</taxon>
        <taxon>Arthropoda</taxon>
        <taxon>Chelicerata</taxon>
        <taxon>Arachnida</taxon>
        <taxon>Araneae</taxon>
        <taxon>Araneomorphae</taxon>
        <taxon>Entelegynae</taxon>
        <taxon>Araneoidea</taxon>
        <taxon>Araneidae</taxon>
        <taxon>Caerostris</taxon>
    </lineage>
</organism>
<accession>A0AAV4PZ57</accession>
<sequence>MINDHHFAPNPLTTIPYPHSFPIMHKYLLFLALQRSRSFPLSVFHHSRRKICSTLSVRRHDNGKYNEAEMDNHSIGWTKEGSCSLFVPHKYLCSPSCSRENQSCFPVSVFNDDESLVIVLIRVIGENTTLELC</sequence>
<dbReference type="EMBL" id="BPLR01005484">
    <property type="protein sequence ID" value="GIY02698.1"/>
    <property type="molecule type" value="Genomic_DNA"/>
</dbReference>